<dbReference type="InterPro" id="IPR002067">
    <property type="entry name" value="MCP"/>
</dbReference>
<evidence type="ECO:0000256" key="2">
    <source>
        <dbReference type="ARBA" id="ARBA00006375"/>
    </source>
</evidence>
<dbReference type="InterPro" id="IPR018108">
    <property type="entry name" value="MCP_transmembrane"/>
</dbReference>
<feature type="repeat" description="Solcar" evidence="10">
    <location>
        <begin position="107"/>
        <end position="193"/>
    </location>
</feature>
<keyword evidence="6" id="KW-0999">Mitochondrion inner membrane</keyword>
<reference evidence="12" key="1">
    <citation type="journal article" date="2020" name="Stud. Mycol.">
        <title>101 Dothideomycetes genomes: a test case for predicting lifestyles and emergence of pathogens.</title>
        <authorList>
            <person name="Haridas S."/>
            <person name="Albert R."/>
            <person name="Binder M."/>
            <person name="Bloem J."/>
            <person name="Labutti K."/>
            <person name="Salamov A."/>
            <person name="Andreopoulos B."/>
            <person name="Baker S."/>
            <person name="Barry K."/>
            <person name="Bills G."/>
            <person name="Bluhm B."/>
            <person name="Cannon C."/>
            <person name="Castanera R."/>
            <person name="Culley D."/>
            <person name="Daum C."/>
            <person name="Ezra D."/>
            <person name="Gonzalez J."/>
            <person name="Henrissat B."/>
            <person name="Kuo A."/>
            <person name="Liang C."/>
            <person name="Lipzen A."/>
            <person name="Lutzoni F."/>
            <person name="Magnuson J."/>
            <person name="Mondo S."/>
            <person name="Nolan M."/>
            <person name="Ohm R."/>
            <person name="Pangilinan J."/>
            <person name="Park H.-J."/>
            <person name="Ramirez L."/>
            <person name="Alfaro M."/>
            <person name="Sun H."/>
            <person name="Tritt A."/>
            <person name="Yoshinaga Y."/>
            <person name="Zwiers L.-H."/>
            <person name="Turgeon B."/>
            <person name="Goodwin S."/>
            <person name="Spatafora J."/>
            <person name="Crous P."/>
            <person name="Grigoriev I."/>
        </authorList>
    </citation>
    <scope>NUCLEOTIDE SEQUENCE</scope>
    <source>
        <strain evidence="12">CBS 279.74</strain>
    </source>
</reference>
<dbReference type="SUPFAM" id="SSF103506">
    <property type="entry name" value="Mitochondrial carrier"/>
    <property type="match status" value="1"/>
</dbReference>
<feature type="repeat" description="Solcar" evidence="10">
    <location>
        <begin position="202"/>
        <end position="292"/>
    </location>
</feature>
<keyword evidence="4 10" id="KW-0812">Transmembrane</keyword>
<proteinExistence type="inferred from homology"/>
<evidence type="ECO:0000256" key="4">
    <source>
        <dbReference type="ARBA" id="ARBA00022692"/>
    </source>
</evidence>
<evidence type="ECO:0000256" key="3">
    <source>
        <dbReference type="ARBA" id="ARBA00022448"/>
    </source>
</evidence>
<organism evidence="12 13">
    <name type="scientific">Pleomassaria siparia CBS 279.74</name>
    <dbReference type="NCBI Taxonomy" id="1314801"/>
    <lineage>
        <taxon>Eukaryota</taxon>
        <taxon>Fungi</taxon>
        <taxon>Dikarya</taxon>
        <taxon>Ascomycota</taxon>
        <taxon>Pezizomycotina</taxon>
        <taxon>Dothideomycetes</taxon>
        <taxon>Pleosporomycetidae</taxon>
        <taxon>Pleosporales</taxon>
        <taxon>Pleomassariaceae</taxon>
        <taxon>Pleomassaria</taxon>
    </lineage>
</organism>
<comment type="similarity">
    <text evidence="2 11">Belongs to the mitochondrial carrier (TC 2.A.29) family.</text>
</comment>
<evidence type="ECO:0000256" key="5">
    <source>
        <dbReference type="ARBA" id="ARBA00022737"/>
    </source>
</evidence>
<evidence type="ECO:0000313" key="13">
    <source>
        <dbReference type="Proteomes" id="UP000799428"/>
    </source>
</evidence>
<sequence>MTDNKPLPFVYQFAAGAVAGVSEILLMYPLDVVKTRVQLQTGKAVGDEGYNGMVDCFRKIIKNEGFSRLYRGISAPILMEAPKRATKFAANDAWGKYYRGLFNEPKMTQSLSVLTGATAGATESFVVVPFELIKIRLQDKAQSHRYNGLVDCFTKIVKNEGPLTLYQGLESTMWRHVLWNAGYFGCIFQVRALIPAASTKTGQIWNDLLSGAVGGTVGTIINTPMDVVKSRIQNSPKIAGSVPKYNWAWPALGTVMKEEGFGALYKGFLPKVLRLGPGGGVLLVVFTGVMDFFRKMRDGQ</sequence>
<dbReference type="GO" id="GO:0006839">
    <property type="term" value="P:mitochondrial transport"/>
    <property type="evidence" value="ECO:0007669"/>
    <property type="project" value="UniProtKB-ARBA"/>
</dbReference>
<keyword evidence="8" id="KW-0496">Mitochondrion</keyword>
<keyword evidence="13" id="KW-1185">Reference proteome</keyword>
<dbReference type="AlphaFoldDB" id="A0A6G1K393"/>
<protein>
    <submittedName>
        <fullName evidence="12">Mitochondrial carrier</fullName>
    </submittedName>
</protein>
<dbReference type="InterPro" id="IPR002113">
    <property type="entry name" value="ADT_euk_type"/>
</dbReference>
<dbReference type="GO" id="GO:0005743">
    <property type="term" value="C:mitochondrial inner membrane"/>
    <property type="evidence" value="ECO:0007669"/>
    <property type="project" value="UniProtKB-SubCell"/>
</dbReference>
<dbReference type="FunFam" id="1.50.40.10:FF:000034">
    <property type="entry name" value="Mitochondrial 2-oxodicarboxylate carrier"/>
    <property type="match status" value="1"/>
</dbReference>
<evidence type="ECO:0000256" key="10">
    <source>
        <dbReference type="PROSITE-ProRule" id="PRU00282"/>
    </source>
</evidence>
<dbReference type="InterPro" id="IPR023395">
    <property type="entry name" value="MCP_dom_sf"/>
</dbReference>
<dbReference type="Proteomes" id="UP000799428">
    <property type="component" value="Unassembled WGS sequence"/>
</dbReference>
<evidence type="ECO:0000256" key="6">
    <source>
        <dbReference type="ARBA" id="ARBA00022792"/>
    </source>
</evidence>
<evidence type="ECO:0000256" key="8">
    <source>
        <dbReference type="ARBA" id="ARBA00023128"/>
    </source>
</evidence>
<evidence type="ECO:0000256" key="9">
    <source>
        <dbReference type="ARBA" id="ARBA00023136"/>
    </source>
</evidence>
<dbReference type="GO" id="GO:0140021">
    <property type="term" value="P:mitochondrial ADP transmembrane transport"/>
    <property type="evidence" value="ECO:0007669"/>
    <property type="project" value="InterPro"/>
</dbReference>
<dbReference type="OrthoDB" id="434783at2759"/>
<dbReference type="GO" id="GO:1990544">
    <property type="term" value="P:mitochondrial ATP transmembrane transport"/>
    <property type="evidence" value="ECO:0007669"/>
    <property type="project" value="InterPro"/>
</dbReference>
<dbReference type="EMBL" id="MU005775">
    <property type="protein sequence ID" value="KAF2706911.1"/>
    <property type="molecule type" value="Genomic_DNA"/>
</dbReference>
<accession>A0A6G1K393</accession>
<evidence type="ECO:0000256" key="7">
    <source>
        <dbReference type="ARBA" id="ARBA00022989"/>
    </source>
</evidence>
<evidence type="ECO:0000313" key="12">
    <source>
        <dbReference type="EMBL" id="KAF2706911.1"/>
    </source>
</evidence>
<dbReference type="PRINTS" id="PR00927">
    <property type="entry name" value="ADPTRNSLCASE"/>
</dbReference>
<evidence type="ECO:0000256" key="11">
    <source>
        <dbReference type="RuleBase" id="RU000488"/>
    </source>
</evidence>
<evidence type="ECO:0000256" key="1">
    <source>
        <dbReference type="ARBA" id="ARBA00004448"/>
    </source>
</evidence>
<keyword evidence="3 11" id="KW-0813">Transport</keyword>
<dbReference type="PRINTS" id="PR00926">
    <property type="entry name" value="MITOCARRIER"/>
</dbReference>
<dbReference type="PANTHER" id="PTHR46356:SF1">
    <property type="entry name" value="MITOCHONDRIAL 2-OXODICARBOXYLATE CARRIER"/>
    <property type="match status" value="1"/>
</dbReference>
<feature type="repeat" description="Solcar" evidence="10">
    <location>
        <begin position="7"/>
        <end position="97"/>
    </location>
</feature>
<keyword evidence="5" id="KW-0677">Repeat</keyword>
<comment type="subcellular location">
    <subcellularLocation>
        <location evidence="1">Mitochondrion inner membrane</location>
        <topology evidence="1">Multi-pass membrane protein</topology>
    </subcellularLocation>
</comment>
<name>A0A6G1K393_9PLEO</name>
<dbReference type="GO" id="GO:0005471">
    <property type="term" value="F:ATP:ADP antiporter activity"/>
    <property type="evidence" value="ECO:0007669"/>
    <property type="project" value="InterPro"/>
</dbReference>
<dbReference type="Gene3D" id="1.50.40.10">
    <property type="entry name" value="Mitochondrial carrier domain"/>
    <property type="match status" value="1"/>
</dbReference>
<gene>
    <name evidence="12" type="ORF">K504DRAFT_459342</name>
</gene>
<keyword evidence="7" id="KW-1133">Transmembrane helix</keyword>
<dbReference type="Pfam" id="PF00153">
    <property type="entry name" value="Mito_carr"/>
    <property type="match status" value="3"/>
</dbReference>
<dbReference type="GO" id="GO:0005310">
    <property type="term" value="F:dicarboxylic acid transmembrane transporter activity"/>
    <property type="evidence" value="ECO:0007669"/>
    <property type="project" value="UniProtKB-ARBA"/>
</dbReference>
<keyword evidence="9 10" id="KW-0472">Membrane</keyword>
<dbReference type="PANTHER" id="PTHR46356">
    <property type="entry name" value="MITOCHONDRIAL 2-OXODICARBOXYLATE CARRIER"/>
    <property type="match status" value="1"/>
</dbReference>
<dbReference type="PROSITE" id="PS50920">
    <property type="entry name" value="SOLCAR"/>
    <property type="match status" value="3"/>
</dbReference>
<dbReference type="InterPro" id="IPR051752">
    <property type="entry name" value="Mito_2-oxodicarb_carrier"/>
</dbReference>